<dbReference type="InterPro" id="IPR049563">
    <property type="entry name" value="TXTP-like"/>
</dbReference>
<dbReference type="OrthoDB" id="5650143at2"/>
<evidence type="ECO:0000313" key="9">
    <source>
        <dbReference type="Proteomes" id="UP000002770"/>
    </source>
</evidence>
<comment type="similarity">
    <text evidence="2">Belongs to the mitochondrial carrier (TC 2.A.29) family.</text>
</comment>
<dbReference type="STRING" id="658187.LDG_6421"/>
<dbReference type="RefSeq" id="WP_006870353.1">
    <property type="nucleotide sequence ID" value="NZ_JH413813.1"/>
</dbReference>
<proteinExistence type="inferred from homology"/>
<dbReference type="PANTHER" id="PTHR45788:SF4">
    <property type="entry name" value="TRICARBOXYLATE TRANSPORT PROTEIN, MITOCHONDRIAL"/>
    <property type="match status" value="1"/>
</dbReference>
<evidence type="ECO:0000256" key="3">
    <source>
        <dbReference type="ARBA" id="ARBA00022448"/>
    </source>
</evidence>
<dbReference type="Proteomes" id="UP000002770">
    <property type="component" value="Unassembled WGS sequence"/>
</dbReference>
<comment type="subcellular location">
    <subcellularLocation>
        <location evidence="1">Membrane</location>
        <topology evidence="1">Multi-pass membrane protein</topology>
    </subcellularLocation>
</comment>
<dbReference type="GO" id="GO:0016020">
    <property type="term" value="C:membrane"/>
    <property type="evidence" value="ECO:0007669"/>
    <property type="project" value="UniProtKB-SubCell"/>
</dbReference>
<sequence length="282" mass="30227">MTQTNLDSQQQKKAGLSVAQSIIAGIAAGAGEVGLNHPLWTIKTLMQKGETIKFNPWILYRGILPNAASMIPITAIQVGLNRFFQQRFFSNSNELSTIQNLITAFAAGAASSLVSCPTEMIMTHQKTSFYAAGAQLIKQNGYSRVYTGLLATMLREGMFTTFFLGVTPVLKERIQTHCPHDFASSILAGMLAGIGATLASQGVDTVKTLQQAATPSESDGLVTTMHKLYSSKGMPGFFTGVIPRGARVMSAVTMMALITEQMKKLFADSNETESASISAGTR</sequence>
<name>G9EMF5_9GAMM</name>
<evidence type="ECO:0000256" key="1">
    <source>
        <dbReference type="ARBA" id="ARBA00004141"/>
    </source>
</evidence>
<accession>G9EMF5</accession>
<evidence type="ECO:0000313" key="8">
    <source>
        <dbReference type="EMBL" id="EHL31491.1"/>
    </source>
</evidence>
<evidence type="ECO:0000256" key="4">
    <source>
        <dbReference type="ARBA" id="ARBA00022692"/>
    </source>
</evidence>
<evidence type="ECO:0000256" key="5">
    <source>
        <dbReference type="ARBA" id="ARBA00022737"/>
    </source>
</evidence>
<dbReference type="PROSITE" id="PS50920">
    <property type="entry name" value="SOLCAR"/>
    <property type="match status" value="2"/>
</dbReference>
<dbReference type="eggNOG" id="ENOG5033I3T">
    <property type="taxonomic scope" value="Bacteria"/>
</dbReference>
<dbReference type="InParanoid" id="G9EMF5"/>
<reference evidence="8 9" key="1">
    <citation type="journal article" date="2011" name="BMC Genomics">
        <title>Insight into cross-talk between intra-amoebal pathogens.</title>
        <authorList>
            <person name="Gimenez G."/>
            <person name="Bertelli C."/>
            <person name="Moliner C."/>
            <person name="Robert C."/>
            <person name="Raoult D."/>
            <person name="Fournier P.E."/>
            <person name="Greub G."/>
        </authorList>
    </citation>
    <scope>NUCLEOTIDE SEQUENCE [LARGE SCALE GENOMIC DNA]</scope>
    <source>
        <strain evidence="8 9">LLAP12</strain>
    </source>
</reference>
<keyword evidence="3" id="KW-0813">Transport</keyword>
<keyword evidence="4" id="KW-0812">Transmembrane</keyword>
<dbReference type="InterPro" id="IPR018108">
    <property type="entry name" value="MCP_transmembrane"/>
</dbReference>
<keyword evidence="6" id="KW-1133">Transmembrane helix</keyword>
<dbReference type="EMBL" id="JH413813">
    <property type="protein sequence ID" value="EHL31491.1"/>
    <property type="molecule type" value="Genomic_DNA"/>
</dbReference>
<organism evidence="8 9">
    <name type="scientific">Legionella drancourtii LLAP12</name>
    <dbReference type="NCBI Taxonomy" id="658187"/>
    <lineage>
        <taxon>Bacteria</taxon>
        <taxon>Pseudomonadati</taxon>
        <taxon>Pseudomonadota</taxon>
        <taxon>Gammaproteobacteria</taxon>
        <taxon>Legionellales</taxon>
        <taxon>Legionellaceae</taxon>
        <taxon>Legionella</taxon>
    </lineage>
</organism>
<gene>
    <name evidence="8" type="ORF">LDG_6421</name>
</gene>
<dbReference type="PANTHER" id="PTHR45788">
    <property type="entry name" value="SUCCINATE/FUMARATE MITOCHONDRIAL TRANSPORTER-RELATED"/>
    <property type="match status" value="1"/>
</dbReference>
<evidence type="ECO:0000256" key="2">
    <source>
        <dbReference type="ARBA" id="ARBA00006375"/>
    </source>
</evidence>
<evidence type="ECO:0000256" key="6">
    <source>
        <dbReference type="ARBA" id="ARBA00022989"/>
    </source>
</evidence>
<dbReference type="InterPro" id="IPR023395">
    <property type="entry name" value="MCP_dom_sf"/>
</dbReference>
<protein>
    <recommendedName>
        <fullName evidence="10">Mitochondrial carrier protein</fullName>
    </recommendedName>
</protein>
<keyword evidence="5" id="KW-0677">Repeat</keyword>
<dbReference type="AlphaFoldDB" id="G9EMF5"/>
<dbReference type="HOGENOM" id="CLU_991891_0_0_6"/>
<keyword evidence="7" id="KW-0472">Membrane</keyword>
<dbReference type="Gene3D" id="1.50.40.10">
    <property type="entry name" value="Mitochondrial carrier domain"/>
    <property type="match status" value="1"/>
</dbReference>
<keyword evidence="9" id="KW-1185">Reference proteome</keyword>
<dbReference type="SUPFAM" id="SSF103506">
    <property type="entry name" value="Mitochondrial carrier"/>
    <property type="match status" value="1"/>
</dbReference>
<evidence type="ECO:0000256" key="7">
    <source>
        <dbReference type="ARBA" id="ARBA00023136"/>
    </source>
</evidence>
<evidence type="ECO:0008006" key="10">
    <source>
        <dbReference type="Google" id="ProtNLM"/>
    </source>
</evidence>
<dbReference type="Pfam" id="PF00153">
    <property type="entry name" value="Mito_carr"/>
    <property type="match status" value="2"/>
</dbReference>